<dbReference type="RefSeq" id="WP_338612964.1">
    <property type="nucleotide sequence ID" value="NZ_AP029022.1"/>
</dbReference>
<evidence type="ECO:0000256" key="1">
    <source>
        <dbReference type="ARBA" id="ARBA00023015"/>
    </source>
</evidence>
<sequence length="323" mass="38114">MNEKEIQSKIYKIKKGLISNYILFLSNILFIFSLIFIFFIKDKFLAYYISVGCLFLICTWNIIRWRFSIDKIVHCYFMLSPLYASCLILKYWDITMVNFLWIIILPLGAFVFFGRKEVVAYTIYAFFIIIILFIIVHTSNIEIVHNKRELITDVINLIVIIFNMLTIALALYYKDKIRDLRSMVDVARVKEDIIVSEVVSEKAIERYEELFAKIEQTIHMNNYFKDPNFNLTDLSSVMKINNGYLSKAIRHKGFANFNHYLNFHRIDFVKKLIAKTDLRKVTIMYIYSEAGFGSQSTFNRVFKNIEGITPSEYIDKFTKGVEC</sequence>
<feature type="transmembrane region" description="Helical" evidence="4">
    <location>
        <begin position="150"/>
        <end position="173"/>
    </location>
</feature>
<keyword evidence="3" id="KW-0804">Transcription</keyword>
<feature type="domain" description="HTH araC/xylS-type" evidence="5">
    <location>
        <begin position="208"/>
        <end position="316"/>
    </location>
</feature>
<keyword evidence="7" id="KW-1185">Reference proteome</keyword>
<evidence type="ECO:0000313" key="7">
    <source>
        <dbReference type="Proteomes" id="UP001380186"/>
    </source>
</evidence>
<dbReference type="InterPro" id="IPR018060">
    <property type="entry name" value="HTH_AraC"/>
</dbReference>
<protein>
    <submittedName>
        <fullName evidence="6">AraC family transcriptional regulator</fullName>
    </submittedName>
</protein>
<keyword evidence="4" id="KW-0472">Membrane</keyword>
<gene>
    <name evidence="6" type="ORF">CRDW_26920</name>
</gene>
<dbReference type="PANTHER" id="PTHR43280">
    <property type="entry name" value="ARAC-FAMILY TRANSCRIPTIONAL REGULATOR"/>
    <property type="match status" value="1"/>
</dbReference>
<dbReference type="Proteomes" id="UP001380186">
    <property type="component" value="Chromosome"/>
</dbReference>
<dbReference type="Pfam" id="PF12833">
    <property type="entry name" value="HTH_18"/>
    <property type="match status" value="1"/>
</dbReference>
<name>A0ABN7CG43_9FLAO</name>
<evidence type="ECO:0000256" key="3">
    <source>
        <dbReference type="ARBA" id="ARBA00023163"/>
    </source>
</evidence>
<keyword evidence="1" id="KW-0805">Transcription regulation</keyword>
<organism evidence="6 7">
    <name type="scientific">Chryseobacterium gambrini</name>
    <dbReference type="NCBI Taxonomy" id="373672"/>
    <lineage>
        <taxon>Bacteria</taxon>
        <taxon>Pseudomonadati</taxon>
        <taxon>Bacteroidota</taxon>
        <taxon>Flavobacteriia</taxon>
        <taxon>Flavobacteriales</taxon>
        <taxon>Weeksellaceae</taxon>
        <taxon>Chryseobacterium group</taxon>
        <taxon>Chryseobacterium</taxon>
    </lineage>
</organism>
<keyword evidence="4" id="KW-1133">Transmembrane helix</keyword>
<feature type="transmembrane region" description="Helical" evidence="4">
    <location>
        <begin position="121"/>
        <end position="138"/>
    </location>
</feature>
<reference evidence="6 7" key="1">
    <citation type="journal article" date="2020" name="Microbes Environ.">
        <title>Synthetic bacterial community of duckweed: a simple and stable system to study plant-microbe interactions.</title>
        <authorList>
            <person name="Ishizawa H."/>
            <person name="Tada M."/>
            <person name="Kuroda M."/>
            <person name="Inoue D."/>
            <person name="Futamata H."/>
            <person name="Ike M."/>
        </authorList>
    </citation>
    <scope>NUCLEOTIDE SEQUENCE [LARGE SCALE GENOMIC DNA]</scope>
    <source>
        <strain evidence="6 7">DW100</strain>
    </source>
</reference>
<evidence type="ECO:0000256" key="2">
    <source>
        <dbReference type="ARBA" id="ARBA00023125"/>
    </source>
</evidence>
<accession>A0ABN7CG43</accession>
<dbReference type="PROSITE" id="PS01124">
    <property type="entry name" value="HTH_ARAC_FAMILY_2"/>
    <property type="match status" value="1"/>
</dbReference>
<dbReference type="PANTHER" id="PTHR43280:SF29">
    <property type="entry name" value="ARAC-FAMILY TRANSCRIPTIONAL REGULATOR"/>
    <property type="match status" value="1"/>
</dbReference>
<keyword evidence="4" id="KW-0812">Transmembrane</keyword>
<dbReference type="EMBL" id="AP029022">
    <property type="protein sequence ID" value="BEV05318.1"/>
    <property type="molecule type" value="Genomic_DNA"/>
</dbReference>
<feature type="transmembrane region" description="Helical" evidence="4">
    <location>
        <begin position="98"/>
        <end position="114"/>
    </location>
</feature>
<feature type="transmembrane region" description="Helical" evidence="4">
    <location>
        <begin position="45"/>
        <end position="63"/>
    </location>
</feature>
<evidence type="ECO:0000256" key="4">
    <source>
        <dbReference type="SAM" id="Phobius"/>
    </source>
</evidence>
<feature type="transmembrane region" description="Helical" evidence="4">
    <location>
        <begin position="21"/>
        <end position="39"/>
    </location>
</feature>
<evidence type="ECO:0000313" key="6">
    <source>
        <dbReference type="EMBL" id="BEV05318.1"/>
    </source>
</evidence>
<evidence type="ECO:0000259" key="5">
    <source>
        <dbReference type="PROSITE" id="PS01124"/>
    </source>
</evidence>
<keyword evidence="2" id="KW-0238">DNA-binding</keyword>
<feature type="transmembrane region" description="Helical" evidence="4">
    <location>
        <begin position="75"/>
        <end position="92"/>
    </location>
</feature>
<dbReference type="SUPFAM" id="SSF46689">
    <property type="entry name" value="Homeodomain-like"/>
    <property type="match status" value="1"/>
</dbReference>
<dbReference type="InterPro" id="IPR009057">
    <property type="entry name" value="Homeodomain-like_sf"/>
</dbReference>
<dbReference type="SMART" id="SM00342">
    <property type="entry name" value="HTH_ARAC"/>
    <property type="match status" value="1"/>
</dbReference>
<dbReference type="Gene3D" id="1.10.10.60">
    <property type="entry name" value="Homeodomain-like"/>
    <property type="match status" value="1"/>
</dbReference>
<proteinExistence type="predicted"/>